<evidence type="ECO:0000313" key="2">
    <source>
        <dbReference type="EMBL" id="GAA0906340.1"/>
    </source>
</evidence>
<dbReference type="EMBL" id="BAAAHG010000005">
    <property type="protein sequence ID" value="GAA0906340.1"/>
    <property type="molecule type" value="Genomic_DNA"/>
</dbReference>
<sequence>MSAEGWSSIGGWPSAGGRVSGGKAAVRRGVFRPGGRPVGVGIVWVPGGHPASMDRCFLPR</sequence>
<proteinExistence type="predicted"/>
<evidence type="ECO:0000256" key="1">
    <source>
        <dbReference type="SAM" id="MobiDB-lite"/>
    </source>
</evidence>
<reference evidence="2 3" key="1">
    <citation type="journal article" date="2019" name="Int. J. Syst. Evol. Microbiol.">
        <title>The Global Catalogue of Microorganisms (GCM) 10K type strain sequencing project: providing services to taxonomists for standard genome sequencing and annotation.</title>
        <authorList>
            <consortium name="The Broad Institute Genomics Platform"/>
            <consortium name="The Broad Institute Genome Sequencing Center for Infectious Disease"/>
            <person name="Wu L."/>
            <person name="Ma J."/>
        </authorList>
    </citation>
    <scope>NUCLEOTIDE SEQUENCE [LARGE SCALE GENOMIC DNA]</scope>
    <source>
        <strain evidence="2 3">JCM 10673</strain>
    </source>
</reference>
<evidence type="ECO:0000313" key="3">
    <source>
        <dbReference type="Proteomes" id="UP001501005"/>
    </source>
</evidence>
<comment type="caution">
    <text evidence="2">The sequence shown here is derived from an EMBL/GenBank/DDBJ whole genome shotgun (WGS) entry which is preliminary data.</text>
</comment>
<keyword evidence="3" id="KW-1185">Reference proteome</keyword>
<dbReference type="Proteomes" id="UP001501005">
    <property type="component" value="Unassembled WGS sequence"/>
</dbReference>
<accession>A0ABN1NG81</accession>
<feature type="region of interest" description="Disordered" evidence="1">
    <location>
        <begin position="1"/>
        <end position="23"/>
    </location>
</feature>
<organism evidence="2 3">
    <name type="scientific">Streptomyces thermoalcalitolerans</name>
    <dbReference type="NCBI Taxonomy" id="65605"/>
    <lineage>
        <taxon>Bacteria</taxon>
        <taxon>Bacillati</taxon>
        <taxon>Actinomycetota</taxon>
        <taxon>Actinomycetes</taxon>
        <taxon>Kitasatosporales</taxon>
        <taxon>Streptomycetaceae</taxon>
        <taxon>Streptomyces</taxon>
    </lineage>
</organism>
<name>A0ABN1NG81_9ACTN</name>
<protein>
    <submittedName>
        <fullName evidence="2">Uncharacterized protein</fullName>
    </submittedName>
</protein>
<gene>
    <name evidence="2" type="ORF">GCM10009549_11300</name>
</gene>